<dbReference type="InterPro" id="IPR017519">
    <property type="entry name" value="CHP03085"/>
</dbReference>
<organism evidence="1 2">
    <name type="scientific">Nakamurella alba</name>
    <dbReference type="NCBI Taxonomy" id="2665158"/>
    <lineage>
        <taxon>Bacteria</taxon>
        <taxon>Bacillati</taxon>
        <taxon>Actinomycetota</taxon>
        <taxon>Actinomycetes</taxon>
        <taxon>Nakamurellales</taxon>
        <taxon>Nakamurellaceae</taxon>
        <taxon>Nakamurella</taxon>
    </lineage>
</organism>
<protein>
    <submittedName>
        <fullName evidence="1">TIGR03085 family protein</fullName>
    </submittedName>
</protein>
<accession>A0A7K1FI30</accession>
<dbReference type="Proteomes" id="UP000460221">
    <property type="component" value="Unassembled WGS sequence"/>
</dbReference>
<dbReference type="InterPro" id="IPR034660">
    <property type="entry name" value="DinB/YfiT-like"/>
</dbReference>
<evidence type="ECO:0000313" key="2">
    <source>
        <dbReference type="Proteomes" id="UP000460221"/>
    </source>
</evidence>
<dbReference type="AlphaFoldDB" id="A0A7K1FI30"/>
<evidence type="ECO:0000313" key="1">
    <source>
        <dbReference type="EMBL" id="MTD13740.1"/>
    </source>
</evidence>
<comment type="caution">
    <text evidence="1">The sequence shown here is derived from an EMBL/GenBank/DDBJ whole genome shotgun (WGS) entry which is preliminary data.</text>
</comment>
<sequence length="214" mass="22752">MSLANSERAALADLFDEVGPDPDTLCEGWRSADLLTHLLVRERRPDAAAGMLVPALRGHAAKVEQAVGSRPWAEKVAQFRSGPPGWNPMGWGPLDELTNGAEMLIHHEDLRRGTPGFGPRTLPPGTWAQARKILDNPLIGRPLRKAGVGVLVRITDAPPGEPGSAALRAGGPVAELTGSLVDLILWLAGRRTADVDLAGDPDAVAALDRVQRVM</sequence>
<proteinExistence type="predicted"/>
<gene>
    <name evidence="1" type="ORF">GIS00_07260</name>
</gene>
<dbReference type="NCBIfam" id="TIGR03085">
    <property type="entry name" value="TIGR03085 family metal-binding protein"/>
    <property type="match status" value="1"/>
</dbReference>
<dbReference type="InterPro" id="IPR017517">
    <property type="entry name" value="Maleyloyr_isom"/>
</dbReference>
<keyword evidence="2" id="KW-1185">Reference proteome</keyword>
<dbReference type="NCBIfam" id="TIGR03083">
    <property type="entry name" value="maleylpyruvate isomerase family mycothiol-dependent enzyme"/>
    <property type="match status" value="1"/>
</dbReference>
<dbReference type="RefSeq" id="WP_154767525.1">
    <property type="nucleotide sequence ID" value="NZ_WLYK01000001.1"/>
</dbReference>
<dbReference type="SUPFAM" id="SSF109854">
    <property type="entry name" value="DinB/YfiT-like putative metalloenzymes"/>
    <property type="match status" value="1"/>
</dbReference>
<reference evidence="1 2" key="1">
    <citation type="submission" date="2019-11" db="EMBL/GenBank/DDBJ databases">
        <authorList>
            <person name="Jiang L.-Q."/>
        </authorList>
    </citation>
    <scope>NUCLEOTIDE SEQUENCE [LARGE SCALE GENOMIC DNA]</scope>
    <source>
        <strain evidence="1 2">YIM 132087</strain>
    </source>
</reference>
<name>A0A7K1FI30_9ACTN</name>
<dbReference type="EMBL" id="WLYK01000001">
    <property type="protein sequence ID" value="MTD13740.1"/>
    <property type="molecule type" value="Genomic_DNA"/>
</dbReference>